<evidence type="ECO:0000256" key="1">
    <source>
        <dbReference type="SAM" id="MobiDB-lite"/>
    </source>
</evidence>
<keyword evidence="3" id="KW-1185">Reference proteome</keyword>
<reference evidence="2 3" key="1">
    <citation type="submission" date="2022-12" db="EMBL/GenBank/DDBJ databases">
        <title>Chitinophagaceae gen. sp. nov., a new member of the family Chitinophagaceae, isolated from soil in a chemical factory.</title>
        <authorList>
            <person name="Ke Z."/>
        </authorList>
    </citation>
    <scope>NUCLEOTIDE SEQUENCE [LARGE SCALE GENOMIC DNA]</scope>
    <source>
        <strain evidence="2 3">LY-5</strain>
    </source>
</reference>
<sequence length="43" mass="4684">MGRVFQVFASIRINSSKLMNGASPMKLNQGLNDDNLVEKTSGD</sequence>
<organism evidence="2 3">
    <name type="scientific">Polluticaenibacter yanchengensis</name>
    <dbReference type="NCBI Taxonomy" id="3014562"/>
    <lineage>
        <taxon>Bacteria</taxon>
        <taxon>Pseudomonadati</taxon>
        <taxon>Bacteroidota</taxon>
        <taxon>Chitinophagia</taxon>
        <taxon>Chitinophagales</taxon>
        <taxon>Chitinophagaceae</taxon>
        <taxon>Polluticaenibacter</taxon>
    </lineage>
</organism>
<evidence type="ECO:0000313" key="2">
    <source>
        <dbReference type="EMBL" id="MDA3613310.1"/>
    </source>
</evidence>
<proteinExistence type="predicted"/>
<gene>
    <name evidence="2" type="ORF">O3P16_00710</name>
</gene>
<comment type="caution">
    <text evidence="2">The sequence shown here is derived from an EMBL/GenBank/DDBJ whole genome shotgun (WGS) entry which is preliminary data.</text>
</comment>
<protein>
    <submittedName>
        <fullName evidence="2">Uncharacterized protein</fullName>
    </submittedName>
</protein>
<dbReference type="EMBL" id="JAQGEF010000001">
    <property type="protein sequence ID" value="MDA3613310.1"/>
    <property type="molecule type" value="Genomic_DNA"/>
</dbReference>
<evidence type="ECO:0000313" key="3">
    <source>
        <dbReference type="Proteomes" id="UP001210231"/>
    </source>
</evidence>
<accession>A0ABT4UGH3</accession>
<dbReference type="RefSeq" id="WP_407029642.1">
    <property type="nucleotide sequence ID" value="NZ_JAQGEF010000001.1"/>
</dbReference>
<feature type="region of interest" description="Disordered" evidence="1">
    <location>
        <begin position="22"/>
        <end position="43"/>
    </location>
</feature>
<dbReference type="Proteomes" id="UP001210231">
    <property type="component" value="Unassembled WGS sequence"/>
</dbReference>
<name>A0ABT4UGH3_9BACT</name>